<evidence type="ECO:0000313" key="7">
    <source>
        <dbReference type="EMBL" id="ALL13345.1"/>
    </source>
</evidence>
<gene>
    <name evidence="7" type="ORF">AQ619_08235</name>
</gene>
<protein>
    <submittedName>
        <fullName evidence="7">LPS export ABC transporter permease LptG</fullName>
    </submittedName>
</protein>
<organism evidence="7 8">
    <name type="scientific">Caulobacter henricii</name>
    <dbReference type="NCBI Taxonomy" id="69395"/>
    <lineage>
        <taxon>Bacteria</taxon>
        <taxon>Pseudomonadati</taxon>
        <taxon>Pseudomonadota</taxon>
        <taxon>Alphaproteobacteria</taxon>
        <taxon>Caulobacterales</taxon>
        <taxon>Caulobacteraceae</taxon>
        <taxon>Caulobacter</taxon>
    </lineage>
</organism>
<dbReference type="Pfam" id="PF03739">
    <property type="entry name" value="LptF_LptG"/>
    <property type="match status" value="1"/>
</dbReference>
<feature type="transmembrane region" description="Helical" evidence="6">
    <location>
        <begin position="104"/>
        <end position="123"/>
    </location>
</feature>
<dbReference type="STRING" id="69395.AQ619_08235"/>
<reference evidence="7 8" key="1">
    <citation type="submission" date="2015-10" db="EMBL/GenBank/DDBJ databases">
        <title>Conservation of the essential genome among Caulobacter and Brevundimonas species.</title>
        <authorList>
            <person name="Scott D."/>
            <person name="Ely B."/>
        </authorList>
    </citation>
    <scope>NUCLEOTIDE SEQUENCE [LARGE SCALE GENOMIC DNA]</scope>
    <source>
        <strain evidence="7 8">CB4</strain>
    </source>
</reference>
<evidence type="ECO:0000313" key="8">
    <source>
        <dbReference type="Proteomes" id="UP000056905"/>
    </source>
</evidence>
<evidence type="ECO:0000256" key="5">
    <source>
        <dbReference type="ARBA" id="ARBA00023136"/>
    </source>
</evidence>
<sequence>MSLGIGMVERYVLQRTMASLGAALAVLGSMVMLIAFVDIARNVGTRADINFFQLLYLTILQAPATILVLTPFIFLFGTLGAFVGLNRRSELIAMRAAGVSAWRFILPAAMAAFVMGVLTITLLNPLSTAMTAQYETTRDALMENYLKAAPKGTWLRQGDDKTQIVIRARARDQVDGSVRLRGVSLFVYTLNSKGVMDFSRRIEANEARLEPGFWRLIGVREATPGAGAIRSESLSIPSNLDDRTASERFNSPQAVALWRLPTTIARTEDAGFSATPFKLRYHQILATPLLFAAMSVLAAAFSLRLMRLGGLAALAGSGVALGFGFFFFNELCSALAKAEVLHPAVAAWTPPLVALLAGFTLLCYTEDG</sequence>
<keyword evidence="5 6" id="KW-0472">Membrane</keyword>
<dbReference type="AlphaFoldDB" id="A0A0P0NYZ7"/>
<dbReference type="GO" id="GO:0015920">
    <property type="term" value="P:lipopolysaccharide transport"/>
    <property type="evidence" value="ECO:0007669"/>
    <property type="project" value="TreeGrafter"/>
</dbReference>
<evidence type="ECO:0000256" key="6">
    <source>
        <dbReference type="SAM" id="Phobius"/>
    </source>
</evidence>
<dbReference type="eggNOG" id="COG0795">
    <property type="taxonomic scope" value="Bacteria"/>
</dbReference>
<dbReference type="GO" id="GO:0055085">
    <property type="term" value="P:transmembrane transport"/>
    <property type="evidence" value="ECO:0007669"/>
    <property type="project" value="InterPro"/>
</dbReference>
<feature type="transmembrane region" description="Helical" evidence="6">
    <location>
        <begin position="340"/>
        <end position="364"/>
    </location>
</feature>
<evidence type="ECO:0000256" key="3">
    <source>
        <dbReference type="ARBA" id="ARBA00022692"/>
    </source>
</evidence>
<evidence type="ECO:0000256" key="1">
    <source>
        <dbReference type="ARBA" id="ARBA00004651"/>
    </source>
</evidence>
<accession>A0A0P0NYZ7</accession>
<feature type="transmembrane region" description="Helical" evidence="6">
    <location>
        <begin position="281"/>
        <end position="301"/>
    </location>
</feature>
<evidence type="ECO:0000256" key="2">
    <source>
        <dbReference type="ARBA" id="ARBA00022475"/>
    </source>
</evidence>
<proteinExistence type="predicted"/>
<dbReference type="OrthoDB" id="9798468at2"/>
<dbReference type="KEGG" id="chq:AQ619_08235"/>
<dbReference type="RefSeq" id="WP_062146254.1">
    <property type="nucleotide sequence ID" value="NZ_CP013002.1"/>
</dbReference>
<name>A0A0P0NYZ7_9CAUL</name>
<dbReference type="InterPro" id="IPR005495">
    <property type="entry name" value="LptG/LptF_permease"/>
</dbReference>
<comment type="subcellular location">
    <subcellularLocation>
        <location evidence="1">Cell membrane</location>
        <topology evidence="1">Multi-pass membrane protein</topology>
    </subcellularLocation>
</comment>
<dbReference type="GO" id="GO:0043190">
    <property type="term" value="C:ATP-binding cassette (ABC) transporter complex"/>
    <property type="evidence" value="ECO:0007669"/>
    <property type="project" value="InterPro"/>
</dbReference>
<dbReference type="Proteomes" id="UP000056905">
    <property type="component" value="Chromosome"/>
</dbReference>
<dbReference type="NCBIfam" id="TIGR04408">
    <property type="entry name" value="LptG_lptG"/>
    <property type="match status" value="1"/>
</dbReference>
<feature type="transmembrane region" description="Helical" evidence="6">
    <location>
        <begin position="308"/>
        <end position="328"/>
    </location>
</feature>
<dbReference type="PANTHER" id="PTHR33529">
    <property type="entry name" value="SLR0882 PROTEIN-RELATED"/>
    <property type="match status" value="1"/>
</dbReference>
<feature type="transmembrane region" description="Helical" evidence="6">
    <location>
        <begin position="60"/>
        <end position="83"/>
    </location>
</feature>
<dbReference type="InterPro" id="IPR030923">
    <property type="entry name" value="LptG"/>
</dbReference>
<keyword evidence="3 6" id="KW-0812">Transmembrane</keyword>
<dbReference type="EMBL" id="CP013002">
    <property type="protein sequence ID" value="ALL13345.1"/>
    <property type="molecule type" value="Genomic_DNA"/>
</dbReference>
<keyword evidence="2" id="KW-1003">Cell membrane</keyword>
<keyword evidence="4 6" id="KW-1133">Transmembrane helix</keyword>
<evidence type="ECO:0000256" key="4">
    <source>
        <dbReference type="ARBA" id="ARBA00022989"/>
    </source>
</evidence>
<keyword evidence="8" id="KW-1185">Reference proteome</keyword>
<feature type="transmembrane region" description="Helical" evidence="6">
    <location>
        <begin position="20"/>
        <end position="40"/>
    </location>
</feature>
<dbReference type="PANTHER" id="PTHR33529:SF2">
    <property type="entry name" value="LIPOPOLYSACCHARIDE EXPORT SYSTEM PERMEASE PROTEIN LPTG"/>
    <property type="match status" value="1"/>
</dbReference>